<keyword evidence="4" id="KW-1185">Reference proteome</keyword>
<keyword evidence="1" id="KW-0804">Transcription</keyword>
<dbReference type="VEuPathDB" id="ToxoDB:BESB_035510"/>
<reference evidence="3 4" key="1">
    <citation type="submission" date="2017-09" db="EMBL/GenBank/DDBJ databases">
        <title>Genome sequencing of Besnoitia besnoiti strain Bb-Ger1.</title>
        <authorList>
            <person name="Schares G."/>
            <person name="Venepally P."/>
            <person name="Lorenzi H.A."/>
        </authorList>
    </citation>
    <scope>NUCLEOTIDE SEQUENCE [LARGE SCALE GENOMIC DNA]</scope>
    <source>
        <strain evidence="3 4">Bb-Ger1</strain>
    </source>
</reference>
<evidence type="ECO:0000256" key="2">
    <source>
        <dbReference type="SAM" id="MobiDB-lite"/>
    </source>
</evidence>
<sequence length="920" mass="96492">MSSSLEAAPDGASASSAGLRALAESASSMPPVSRQLSRGSRGGGVVLSGGHERGSAAVHRGHASYVESIGLYDYIFSLPASIPHYLFSFTPGCVACFAALCELDRLIILRLLFLQQHVSERAMRLWVGPGSAGDLRRSLQRLVSPCRMLSTSVQDSSSAAAQAGKTPPPQGEGKARTSPAPASASPGAAGGTAAASTPSPASCSAASASPASAASAAAGLGGRPGQAQAHLMTQYALVAPLKHTLLQYVLGGPSRAAAPFLHMPAEGTFRFPTKTELIHHSRKQWDALLRFIVEGERGSFACAEERGVGAGEPDVGGLAAAGAAPEGEGSAEPREREGAGGKKKRKGDKGGGGGGGPCEDLIKVLNRRRLLCRRTKSRRSLLTLPVSPAQPVASMSSLASAPPGASPLHATLSASAASPTAPTSAAAMSREAFSWILKDLKSQVNSLVVEFLFLLDGGVLTNAAHDAGGRGSGAAHHQASLAGAGAGGEGGGELAKSNGHGAGKRHQGLQGVGSRAAAHTGKGADEGREGASAAQIEAATKDMKDVLLLILTLGQSSVGQPISVRHLSPSQRRFVTFAINIGLIWAPPSWASSYVLAAPYAILLRPDKGGHAFLGAAAVGGGLEPKGPLVRRAPAPPVRLDGLWGQLTSKVKAFIEQAASVQAANLRATARRKVLQFSTSPFSRSFVRTGTNPQDLHATSASLAQSPSPSSLLLRSSASSISSPFSIMGMEAGMLVQSNFKVYVYTASALQLSVLSHLCELQARLPNLIVGVLTRASVLAAYRSGITADQIIRFLEAHAHPVELERKLRTNAPLLPENVTIQLRMWEAERLRLSLYPAVLLKKWDTQFMPELFQRSVRWAVGKNFAIYFTPWPEDPNSEEFREWMQKEKYLAIHADYKPEMVEKIRDVRDSIIKQQAGKT</sequence>
<comment type="caution">
    <text evidence="3">The sequence shown here is derived from an EMBL/GenBank/DDBJ whole genome shotgun (WGS) entry which is preliminary data.</text>
</comment>
<feature type="region of interest" description="Disordered" evidence="2">
    <location>
        <begin position="307"/>
        <end position="358"/>
    </location>
</feature>
<dbReference type="PANTHER" id="PTHR13152:SF0">
    <property type="entry name" value="GENERAL TRANSCRIPTION FACTOR IIH SUBUNIT 4"/>
    <property type="match status" value="1"/>
</dbReference>
<feature type="compositionally biased region" description="Low complexity" evidence="2">
    <location>
        <begin position="316"/>
        <end position="330"/>
    </location>
</feature>
<comment type="function">
    <text evidence="1">Component of the general transcription and DNA repair factor IIH (TFIIH) core complex which is involved in general and transcription-coupled nucleotide excision repair (NER) of damaged DNA.</text>
</comment>
<dbReference type="RefSeq" id="XP_029221102.1">
    <property type="nucleotide sequence ID" value="XM_029362137.1"/>
</dbReference>
<dbReference type="Pfam" id="PF03849">
    <property type="entry name" value="Tfb2"/>
    <property type="match status" value="1"/>
</dbReference>
<keyword evidence="1" id="KW-0805">Transcription regulation</keyword>
<gene>
    <name evidence="3" type="ORF">BESB_035510</name>
</gene>
<dbReference type="EMBL" id="NWUJ01000002">
    <property type="protein sequence ID" value="PFH37093.1"/>
    <property type="molecule type" value="Genomic_DNA"/>
</dbReference>
<dbReference type="OrthoDB" id="364513at2759"/>
<accession>A0A2A9MMQ2</accession>
<dbReference type="AlphaFoldDB" id="A0A2A9MMQ2"/>
<name>A0A2A9MMQ2_BESBE</name>
<dbReference type="InterPro" id="IPR004598">
    <property type="entry name" value="TFIIH_p52/Tfb2"/>
</dbReference>
<feature type="compositionally biased region" description="Low complexity" evidence="2">
    <location>
        <begin position="176"/>
        <end position="206"/>
    </location>
</feature>
<comment type="similarity">
    <text evidence="1">Belongs to the TFB2 family.</text>
</comment>
<dbReference type="GO" id="GO:0005675">
    <property type="term" value="C:transcription factor TFIIH holo complex"/>
    <property type="evidence" value="ECO:0007669"/>
    <property type="project" value="TreeGrafter"/>
</dbReference>
<dbReference type="KEGG" id="bbes:BESB_035510"/>
<dbReference type="GeneID" id="40308532"/>
<evidence type="ECO:0000313" key="3">
    <source>
        <dbReference type="EMBL" id="PFH37093.1"/>
    </source>
</evidence>
<protein>
    <recommendedName>
        <fullName evidence="1">General transcription factor IIH subunit 4</fullName>
    </recommendedName>
</protein>
<evidence type="ECO:0000256" key="1">
    <source>
        <dbReference type="RuleBase" id="RU364024"/>
    </source>
</evidence>
<feature type="compositionally biased region" description="Low complexity" evidence="2">
    <location>
        <begin position="153"/>
        <end position="163"/>
    </location>
</feature>
<feature type="compositionally biased region" description="Basic and acidic residues" evidence="2">
    <location>
        <begin position="331"/>
        <end position="340"/>
    </location>
</feature>
<evidence type="ECO:0000313" key="4">
    <source>
        <dbReference type="Proteomes" id="UP000224006"/>
    </source>
</evidence>
<feature type="region of interest" description="Disordered" evidence="2">
    <location>
        <begin position="153"/>
        <end position="206"/>
    </location>
</feature>
<feature type="compositionally biased region" description="Gly residues" evidence="2">
    <location>
        <begin position="484"/>
        <end position="493"/>
    </location>
</feature>
<keyword evidence="1" id="KW-0539">Nucleus</keyword>
<keyword evidence="1" id="KW-0234">DNA repair</keyword>
<dbReference type="PANTHER" id="PTHR13152">
    <property type="entry name" value="TFIIH, POLYPEPTIDE 4"/>
    <property type="match status" value="1"/>
</dbReference>
<proteinExistence type="inferred from homology"/>
<dbReference type="GO" id="GO:0000439">
    <property type="term" value="C:transcription factor TFIIH core complex"/>
    <property type="evidence" value="ECO:0007669"/>
    <property type="project" value="InterPro"/>
</dbReference>
<feature type="region of interest" description="Disordered" evidence="2">
    <location>
        <begin position="467"/>
        <end position="533"/>
    </location>
</feature>
<dbReference type="STRING" id="94643.A0A2A9MMQ2"/>
<feature type="compositionally biased region" description="Low complexity" evidence="2">
    <location>
        <begin position="473"/>
        <end position="483"/>
    </location>
</feature>
<dbReference type="GO" id="GO:0001671">
    <property type="term" value="F:ATPase activator activity"/>
    <property type="evidence" value="ECO:0007669"/>
    <property type="project" value="InterPro"/>
</dbReference>
<dbReference type="GO" id="GO:0003690">
    <property type="term" value="F:double-stranded DNA binding"/>
    <property type="evidence" value="ECO:0007669"/>
    <property type="project" value="TreeGrafter"/>
</dbReference>
<comment type="subcellular location">
    <subcellularLocation>
        <location evidence="1">Nucleus</location>
    </subcellularLocation>
</comment>
<organism evidence="3 4">
    <name type="scientific">Besnoitia besnoiti</name>
    <name type="common">Apicomplexan protozoan</name>
    <dbReference type="NCBI Taxonomy" id="94643"/>
    <lineage>
        <taxon>Eukaryota</taxon>
        <taxon>Sar</taxon>
        <taxon>Alveolata</taxon>
        <taxon>Apicomplexa</taxon>
        <taxon>Conoidasida</taxon>
        <taxon>Coccidia</taxon>
        <taxon>Eucoccidiorida</taxon>
        <taxon>Eimeriorina</taxon>
        <taxon>Sarcocystidae</taxon>
        <taxon>Besnoitia</taxon>
    </lineage>
</organism>
<keyword evidence="1" id="KW-0227">DNA damage</keyword>
<dbReference type="Proteomes" id="UP000224006">
    <property type="component" value="Chromosome II"/>
</dbReference>
<dbReference type="GO" id="GO:0006289">
    <property type="term" value="P:nucleotide-excision repair"/>
    <property type="evidence" value="ECO:0007669"/>
    <property type="project" value="InterPro"/>
</dbReference>